<dbReference type="EMBL" id="GBXM01092565">
    <property type="protein sequence ID" value="JAH16012.1"/>
    <property type="molecule type" value="Transcribed_RNA"/>
</dbReference>
<evidence type="ECO:0000313" key="1">
    <source>
        <dbReference type="EMBL" id="JAH16012.1"/>
    </source>
</evidence>
<dbReference type="AlphaFoldDB" id="A0A0E9QHN1"/>
<proteinExistence type="predicted"/>
<name>A0A0E9QHN1_ANGAN</name>
<reference evidence="1" key="1">
    <citation type="submission" date="2014-11" db="EMBL/GenBank/DDBJ databases">
        <authorList>
            <person name="Amaro Gonzalez C."/>
        </authorList>
    </citation>
    <scope>NUCLEOTIDE SEQUENCE</scope>
</reference>
<reference evidence="1" key="2">
    <citation type="journal article" date="2015" name="Fish Shellfish Immunol.">
        <title>Early steps in the European eel (Anguilla anguilla)-Vibrio vulnificus interaction in the gills: Role of the RtxA13 toxin.</title>
        <authorList>
            <person name="Callol A."/>
            <person name="Pajuelo D."/>
            <person name="Ebbesson L."/>
            <person name="Teles M."/>
            <person name="MacKenzie S."/>
            <person name="Amaro C."/>
        </authorList>
    </citation>
    <scope>NUCLEOTIDE SEQUENCE</scope>
</reference>
<accession>A0A0E9QHN1</accession>
<sequence>MVFPENKTKQLPLLPFPLAVAGYSGEDEDTGHCTQGDENYADQRISCRKREQTAFHVSHSQ</sequence>
<organism evidence="1">
    <name type="scientific">Anguilla anguilla</name>
    <name type="common">European freshwater eel</name>
    <name type="synonym">Muraena anguilla</name>
    <dbReference type="NCBI Taxonomy" id="7936"/>
    <lineage>
        <taxon>Eukaryota</taxon>
        <taxon>Metazoa</taxon>
        <taxon>Chordata</taxon>
        <taxon>Craniata</taxon>
        <taxon>Vertebrata</taxon>
        <taxon>Euteleostomi</taxon>
        <taxon>Actinopterygii</taxon>
        <taxon>Neopterygii</taxon>
        <taxon>Teleostei</taxon>
        <taxon>Anguilliformes</taxon>
        <taxon>Anguillidae</taxon>
        <taxon>Anguilla</taxon>
    </lineage>
</organism>
<protein>
    <submittedName>
        <fullName evidence="1">Uncharacterized protein</fullName>
    </submittedName>
</protein>